<evidence type="ECO:0000313" key="14">
    <source>
        <dbReference type="Proteomes" id="UP001469089"/>
    </source>
</evidence>
<feature type="chain" id="PRO_5047104154" evidence="11">
    <location>
        <begin position="20"/>
        <end position="352"/>
    </location>
</feature>
<keyword evidence="7" id="KW-0406">Ion transport</keyword>
<keyword evidence="5" id="KW-0812">Transmembrane</keyword>
<evidence type="ECO:0000259" key="12">
    <source>
        <dbReference type="Pfam" id="PF13609"/>
    </source>
</evidence>
<evidence type="ECO:0000256" key="8">
    <source>
        <dbReference type="ARBA" id="ARBA00023114"/>
    </source>
</evidence>
<comment type="caution">
    <text evidence="13">The sequence shown here is derived from an EMBL/GenBank/DDBJ whole genome shotgun (WGS) entry which is preliminary data.</text>
</comment>
<dbReference type="InterPro" id="IPR023614">
    <property type="entry name" value="Porin_dom_sf"/>
</dbReference>
<keyword evidence="9" id="KW-0472">Membrane</keyword>
<evidence type="ECO:0000256" key="11">
    <source>
        <dbReference type="SAM" id="SignalP"/>
    </source>
</evidence>
<dbReference type="Gene3D" id="2.40.160.10">
    <property type="entry name" value="Porin"/>
    <property type="match status" value="1"/>
</dbReference>
<dbReference type="PANTHER" id="PTHR34501">
    <property type="entry name" value="PROTEIN YDDL-RELATED"/>
    <property type="match status" value="1"/>
</dbReference>
<dbReference type="Proteomes" id="UP001469089">
    <property type="component" value="Unassembled WGS sequence"/>
</dbReference>
<keyword evidence="8" id="KW-0626">Porin</keyword>
<dbReference type="CDD" id="cd00342">
    <property type="entry name" value="gram_neg_porins"/>
    <property type="match status" value="1"/>
</dbReference>
<evidence type="ECO:0000256" key="9">
    <source>
        <dbReference type="ARBA" id="ARBA00023136"/>
    </source>
</evidence>
<proteinExistence type="predicted"/>
<evidence type="ECO:0000313" key="13">
    <source>
        <dbReference type="EMBL" id="MEQ5837974.1"/>
    </source>
</evidence>
<protein>
    <submittedName>
        <fullName evidence="13">Porin</fullName>
    </submittedName>
</protein>
<organism evidence="13 14">
    <name type="scientific">Paraburkholderia acidicola</name>
    <dbReference type="NCBI Taxonomy" id="1912599"/>
    <lineage>
        <taxon>Bacteria</taxon>
        <taxon>Pseudomonadati</taxon>
        <taxon>Pseudomonadota</taxon>
        <taxon>Betaproteobacteria</taxon>
        <taxon>Burkholderiales</taxon>
        <taxon>Burkholderiaceae</taxon>
        <taxon>Paraburkholderia</taxon>
    </lineage>
</organism>
<keyword evidence="3" id="KW-0813">Transport</keyword>
<dbReference type="PANTHER" id="PTHR34501:SF9">
    <property type="entry name" value="MAJOR OUTER MEMBRANE PROTEIN P.IA"/>
    <property type="match status" value="1"/>
</dbReference>
<dbReference type="InterPro" id="IPR033900">
    <property type="entry name" value="Gram_neg_porin_domain"/>
</dbReference>
<comment type="subcellular location">
    <subcellularLocation>
        <location evidence="1">Cell outer membrane</location>
        <topology evidence="1">Multi-pass membrane protein</topology>
    </subcellularLocation>
</comment>
<feature type="signal peptide" evidence="11">
    <location>
        <begin position="1"/>
        <end position="19"/>
    </location>
</feature>
<accession>A0ABV1LF58</accession>
<reference evidence="13 14" key="1">
    <citation type="journal article" date="2024" name="Chem. Sci.">
        <title>Discovery of a lagriamide polyketide by integrated genome mining, isotopic labeling, and untargeted metabolomics.</title>
        <authorList>
            <person name="Fergusson C.H."/>
            <person name="Saulog J."/>
            <person name="Paulo B.S."/>
            <person name="Wilson D.M."/>
            <person name="Liu D.Y."/>
            <person name="Morehouse N.J."/>
            <person name="Waterworth S."/>
            <person name="Barkei J."/>
            <person name="Gray C.A."/>
            <person name="Kwan J.C."/>
            <person name="Eustaquio A.S."/>
            <person name="Linington R.G."/>
        </authorList>
    </citation>
    <scope>NUCLEOTIDE SEQUENCE [LARGE SCALE GENOMIC DNA]</scope>
    <source>
        <strain evidence="13 14">RL17-338-BIF-B</strain>
    </source>
</reference>
<dbReference type="EMBL" id="JAOALG010000001">
    <property type="protein sequence ID" value="MEQ5837974.1"/>
    <property type="molecule type" value="Genomic_DNA"/>
</dbReference>
<keyword evidence="6 11" id="KW-0732">Signal</keyword>
<evidence type="ECO:0000256" key="5">
    <source>
        <dbReference type="ARBA" id="ARBA00022692"/>
    </source>
</evidence>
<evidence type="ECO:0000256" key="10">
    <source>
        <dbReference type="ARBA" id="ARBA00023237"/>
    </source>
</evidence>
<dbReference type="SUPFAM" id="SSF56935">
    <property type="entry name" value="Porins"/>
    <property type="match status" value="1"/>
</dbReference>
<feature type="domain" description="Porin" evidence="12">
    <location>
        <begin position="8"/>
        <end position="320"/>
    </location>
</feature>
<dbReference type="Pfam" id="PF13609">
    <property type="entry name" value="Porin_4"/>
    <property type="match status" value="1"/>
</dbReference>
<keyword evidence="10" id="KW-0998">Cell outer membrane</keyword>
<name>A0ABV1LF58_9BURK</name>
<evidence type="ECO:0000256" key="6">
    <source>
        <dbReference type="ARBA" id="ARBA00022729"/>
    </source>
</evidence>
<keyword evidence="14" id="KW-1185">Reference proteome</keyword>
<comment type="subunit">
    <text evidence="2">Homotrimer.</text>
</comment>
<evidence type="ECO:0000256" key="4">
    <source>
        <dbReference type="ARBA" id="ARBA00022452"/>
    </source>
</evidence>
<evidence type="ECO:0000256" key="2">
    <source>
        <dbReference type="ARBA" id="ARBA00011233"/>
    </source>
</evidence>
<evidence type="ECO:0000256" key="7">
    <source>
        <dbReference type="ARBA" id="ARBA00023065"/>
    </source>
</evidence>
<evidence type="ECO:0000256" key="3">
    <source>
        <dbReference type="ARBA" id="ARBA00022448"/>
    </source>
</evidence>
<sequence>MKAFVIFASLAVVSVSAHAQSSVTLYGAVGGGVRWTSNTKGGSTTSFDGSSLAANIFGIQGTEDLGGGTHAVFDLETDFSTGNGSLQYNNIFFSRAAYVGVESRFGRVTFGRQLSSFDDMAVNLDPTYVNSDDFALSPIADLATEYFTGDTRFDNTVKYDAHTGGLHIGGSYSFGGVAGNTRAGSSYSAGASYQLGSLVGGLGYQRTYSTDASQAAQVYEAGASLQLGPTRFYMTYLGLMVGGSGSSPAQRRDSVPAVGVVYQITPTFQVTGAFYDDIANNLGNVQGANGHKATAYLIAEYFLSKRTELYAEVDRNSFSGAYKADPVNLVGLDRNPASNSMIGVSIGMLTQF</sequence>
<dbReference type="RefSeq" id="WP_349540890.1">
    <property type="nucleotide sequence ID" value="NZ_JAOALG010000001.1"/>
</dbReference>
<gene>
    <name evidence="13" type="ORF">N0A02_00790</name>
</gene>
<evidence type="ECO:0000256" key="1">
    <source>
        <dbReference type="ARBA" id="ARBA00004571"/>
    </source>
</evidence>
<keyword evidence="4" id="KW-1134">Transmembrane beta strand</keyword>
<dbReference type="InterPro" id="IPR050298">
    <property type="entry name" value="Gram-neg_bact_OMP"/>
</dbReference>